<feature type="region of interest" description="Disordered" evidence="6">
    <location>
        <begin position="692"/>
        <end position="749"/>
    </location>
</feature>
<keyword evidence="5" id="KW-0469">Meiosis</keyword>
<feature type="compositionally biased region" description="Polar residues" evidence="6">
    <location>
        <begin position="379"/>
        <end position="416"/>
    </location>
</feature>
<gene>
    <name evidence="8" type="ORF">HGRIS_012763</name>
</gene>
<dbReference type="SUPFAM" id="SSF56019">
    <property type="entry name" value="The spindle assembly checkpoint protein mad2"/>
    <property type="match status" value="1"/>
</dbReference>
<comment type="caution">
    <text evidence="8">The sequence shown here is derived from an EMBL/GenBank/DDBJ whole genome shotgun (WGS) entry which is preliminary data.</text>
</comment>
<evidence type="ECO:0000256" key="2">
    <source>
        <dbReference type="ARBA" id="ARBA00004286"/>
    </source>
</evidence>
<name>A0ABR3ITG6_9AGAR</name>
<evidence type="ECO:0000256" key="1">
    <source>
        <dbReference type="ARBA" id="ARBA00004123"/>
    </source>
</evidence>
<dbReference type="SUPFAM" id="SSF57903">
    <property type="entry name" value="FYVE/PHD zinc finger"/>
    <property type="match status" value="1"/>
</dbReference>
<keyword evidence="4" id="KW-0539">Nucleus</keyword>
<dbReference type="InterPro" id="IPR013083">
    <property type="entry name" value="Znf_RING/FYVE/PHD"/>
</dbReference>
<dbReference type="Gene3D" id="3.30.40.10">
    <property type="entry name" value="Zinc/RING finger domain, C3HC4 (zinc finger)"/>
    <property type="match status" value="1"/>
</dbReference>
<dbReference type="Proteomes" id="UP001556367">
    <property type="component" value="Unassembled WGS sequence"/>
</dbReference>
<accession>A0ABR3ITG6</accession>
<feature type="region of interest" description="Disordered" evidence="6">
    <location>
        <begin position="452"/>
        <end position="480"/>
    </location>
</feature>
<evidence type="ECO:0000313" key="8">
    <source>
        <dbReference type="EMBL" id="KAL0946558.1"/>
    </source>
</evidence>
<protein>
    <recommendedName>
        <fullName evidence="7">HORMA domain-containing protein</fullName>
    </recommendedName>
</protein>
<feature type="region of interest" description="Disordered" evidence="6">
    <location>
        <begin position="379"/>
        <end position="434"/>
    </location>
</feature>
<evidence type="ECO:0000313" key="9">
    <source>
        <dbReference type="Proteomes" id="UP001556367"/>
    </source>
</evidence>
<evidence type="ECO:0000256" key="6">
    <source>
        <dbReference type="SAM" id="MobiDB-lite"/>
    </source>
</evidence>
<evidence type="ECO:0000256" key="3">
    <source>
        <dbReference type="ARBA" id="ARBA00022454"/>
    </source>
</evidence>
<dbReference type="Gene3D" id="3.30.900.10">
    <property type="entry name" value="HORMA domain"/>
    <property type="match status" value="1"/>
</dbReference>
<dbReference type="Pfam" id="PF02301">
    <property type="entry name" value="HORMA"/>
    <property type="match status" value="1"/>
</dbReference>
<proteinExistence type="predicted"/>
<dbReference type="InterPro" id="IPR051294">
    <property type="entry name" value="HORMA_MeioticProgression"/>
</dbReference>
<dbReference type="InterPro" id="IPR036570">
    <property type="entry name" value="HORMA_dom_sf"/>
</dbReference>
<evidence type="ECO:0000256" key="5">
    <source>
        <dbReference type="ARBA" id="ARBA00023254"/>
    </source>
</evidence>
<dbReference type="PANTHER" id="PTHR48225:SF7">
    <property type="entry name" value="MEIOSIS-SPECIFIC PROTEIN HOP1"/>
    <property type="match status" value="1"/>
</dbReference>
<evidence type="ECO:0000256" key="4">
    <source>
        <dbReference type="ARBA" id="ARBA00023242"/>
    </source>
</evidence>
<feature type="compositionally biased region" description="Polar residues" evidence="6">
    <location>
        <begin position="454"/>
        <end position="475"/>
    </location>
</feature>
<feature type="domain" description="HORMA" evidence="7">
    <location>
        <begin position="1"/>
        <end position="205"/>
    </location>
</feature>
<evidence type="ECO:0000259" key="7">
    <source>
        <dbReference type="PROSITE" id="PS50815"/>
    </source>
</evidence>
<keyword evidence="3" id="KW-0158">Chromosome</keyword>
<feature type="compositionally biased region" description="Basic and acidic residues" evidence="6">
    <location>
        <begin position="725"/>
        <end position="734"/>
    </location>
</feature>
<reference evidence="9" key="1">
    <citation type="submission" date="2024-06" db="EMBL/GenBank/DDBJ databases">
        <title>Multi-omics analyses provide insights into the biosynthesis of the anticancer antibiotic pleurotin in Hohenbuehelia grisea.</title>
        <authorList>
            <person name="Weaver J.A."/>
            <person name="Alberti F."/>
        </authorList>
    </citation>
    <scope>NUCLEOTIDE SEQUENCE [LARGE SCALE GENOMIC DNA]</scope>
    <source>
        <strain evidence="9">T-177</strain>
    </source>
</reference>
<dbReference type="InterPro" id="IPR003511">
    <property type="entry name" value="HORMA_dom"/>
</dbReference>
<organism evidence="8 9">
    <name type="scientific">Hohenbuehelia grisea</name>
    <dbReference type="NCBI Taxonomy" id="104357"/>
    <lineage>
        <taxon>Eukaryota</taxon>
        <taxon>Fungi</taxon>
        <taxon>Dikarya</taxon>
        <taxon>Basidiomycota</taxon>
        <taxon>Agaricomycotina</taxon>
        <taxon>Agaricomycetes</taxon>
        <taxon>Agaricomycetidae</taxon>
        <taxon>Agaricales</taxon>
        <taxon>Pleurotineae</taxon>
        <taxon>Pleurotaceae</taxon>
        <taxon>Hohenbuehelia</taxon>
    </lineage>
</organism>
<keyword evidence="9" id="KW-1185">Reference proteome</keyword>
<sequence length="749" mass="83948">MKIKRSLSNFKIMTMSRGYTDEADKILNSLEHGVFDALEKRYLRSFVFAIYLDAKDPNNIVEAYTFNIQYHSLPGSNVVVPIMTLGDELRNLSLGGKADPVDPMAEAVKKGKAPTLRDVKLSVKRMLKALIQATNNMEPLPKRRFAAFKLFYTDDAPSDYEPPHFQPGDQEKNKWYFMTHDMDEVPDKWSLGKLETGHHSVDLDVRSVVSFLPSSTQDDDAPFTGVTPHTSLAPKLTPMQEALSRVQEAELQSSDAEERRIAWAADELSIPEELHDFDAESEDDPDYMQDIDGEYKKVVRHITNAEVVVPVGRRSDTGKIVPIPPQAVLDAVDMDLDEAYFGGVAETIPSRIGDLHMKKDHRVMEQTQALENTQLSALDDQLTPTSRQIPTSSTYVPNTASLRSEMSSLPPSTRAASSAPGDLDPETQITDDMPDSEDAEMLDMETQVLPFGETQVNQSGDTIESYGNGTDSNARPVQEDERHEKDLGLMCECSIKVEDGTELCFCEAGCGRWYHVWCMGYHAASDKRMPVKFVCFDCTLRADPGWELIEDKLYPEMLTKFQELSLFRRAIKIAETQDPSSEREFSKFMGCQGSEGRQLFRRLQDEKFVVMKETTVNELGLTETTTRTLRKGKKTKQANRTTVQKTLGFDRISTKSAAYSDYFNPDPKVVRRMLKLPALDAGVTAKALSELTTNAPHAEESQTQEDIPMVDAPAFPAPQARRKRGPPESEDIRPKKIKISVTTGVDLAE</sequence>
<dbReference type="PROSITE" id="PS50815">
    <property type="entry name" value="HORMA"/>
    <property type="match status" value="1"/>
</dbReference>
<dbReference type="PANTHER" id="PTHR48225">
    <property type="entry name" value="HORMA DOMAIN-CONTAINING PROTEIN 1"/>
    <property type="match status" value="1"/>
</dbReference>
<dbReference type="EMBL" id="JASNQZ010000015">
    <property type="protein sequence ID" value="KAL0946558.1"/>
    <property type="molecule type" value="Genomic_DNA"/>
</dbReference>
<comment type="subcellular location">
    <subcellularLocation>
        <location evidence="2">Chromosome</location>
    </subcellularLocation>
    <subcellularLocation>
        <location evidence="1">Nucleus</location>
    </subcellularLocation>
</comment>
<dbReference type="InterPro" id="IPR011011">
    <property type="entry name" value="Znf_FYVE_PHD"/>
</dbReference>